<dbReference type="PANTHER" id="PTHR43884">
    <property type="entry name" value="ACYL-COA DEHYDROGENASE"/>
    <property type="match status" value="1"/>
</dbReference>
<dbReference type="InterPro" id="IPR009075">
    <property type="entry name" value="AcylCo_DH/oxidase_C"/>
</dbReference>
<dbReference type="Gene3D" id="1.10.540.10">
    <property type="entry name" value="Acyl-CoA dehydrogenase/oxidase, N-terminal domain"/>
    <property type="match status" value="1"/>
</dbReference>
<dbReference type="InterPro" id="IPR013786">
    <property type="entry name" value="AcylCoA_DH/ox_N"/>
</dbReference>
<dbReference type="InterPro" id="IPR036250">
    <property type="entry name" value="AcylCo_DH-like_C"/>
</dbReference>
<reference evidence="8 9" key="1">
    <citation type="submission" date="2021-01" db="EMBL/GenBank/DDBJ databases">
        <title>Whole genome shotgun sequence of Asanoa iriomotensis NBRC 100142.</title>
        <authorList>
            <person name="Komaki H."/>
            <person name="Tamura T."/>
        </authorList>
    </citation>
    <scope>NUCLEOTIDE SEQUENCE [LARGE SCALE GENOMIC DNA]</scope>
    <source>
        <strain evidence="8 9">NBRC 100142</strain>
    </source>
</reference>
<keyword evidence="3" id="KW-0285">Flavoprotein</keyword>
<evidence type="ECO:0000256" key="1">
    <source>
        <dbReference type="ARBA" id="ARBA00001974"/>
    </source>
</evidence>
<dbReference type="PANTHER" id="PTHR43884:SF20">
    <property type="entry name" value="ACYL-COA DEHYDROGENASE FADE28"/>
    <property type="match status" value="1"/>
</dbReference>
<evidence type="ECO:0000259" key="6">
    <source>
        <dbReference type="Pfam" id="PF00441"/>
    </source>
</evidence>
<dbReference type="Gene3D" id="1.20.140.10">
    <property type="entry name" value="Butyryl-CoA Dehydrogenase, subunit A, domain 3"/>
    <property type="match status" value="1"/>
</dbReference>
<feature type="domain" description="Acyl-CoA dehydrogenase/oxidase C-terminal" evidence="6">
    <location>
        <begin position="195"/>
        <end position="327"/>
    </location>
</feature>
<name>A0ABQ4C3V3_9ACTN</name>
<dbReference type="RefSeq" id="WP_203703684.1">
    <property type="nucleotide sequence ID" value="NZ_BAAALU010000010.1"/>
</dbReference>
<organism evidence="8 9">
    <name type="scientific">Asanoa iriomotensis</name>
    <dbReference type="NCBI Taxonomy" id="234613"/>
    <lineage>
        <taxon>Bacteria</taxon>
        <taxon>Bacillati</taxon>
        <taxon>Actinomycetota</taxon>
        <taxon>Actinomycetes</taxon>
        <taxon>Micromonosporales</taxon>
        <taxon>Micromonosporaceae</taxon>
        <taxon>Asanoa</taxon>
    </lineage>
</organism>
<dbReference type="Pfam" id="PF00441">
    <property type="entry name" value="Acyl-CoA_dh_1"/>
    <property type="match status" value="1"/>
</dbReference>
<dbReference type="InterPro" id="IPR009100">
    <property type="entry name" value="AcylCoA_DH/oxidase_NM_dom_sf"/>
</dbReference>
<evidence type="ECO:0000256" key="5">
    <source>
        <dbReference type="ARBA" id="ARBA00023002"/>
    </source>
</evidence>
<comment type="cofactor">
    <cofactor evidence="1">
        <name>FAD</name>
        <dbReference type="ChEBI" id="CHEBI:57692"/>
    </cofactor>
</comment>
<feature type="domain" description="Acyl-CoA dehydrogenase/oxidase N-terminal" evidence="7">
    <location>
        <begin position="6"/>
        <end position="85"/>
    </location>
</feature>
<gene>
    <name evidence="8" type="ORF">Air01nite_35680</name>
</gene>
<sequence length="332" mass="34820">MHFALSAEQEEFRSVIRSLLERECSTQVLRSAPDGPLLPGLWRRLGEIGALGLLVPEEHGGLGLDEVSMVAVLIEAGRVALPLPATEAIALAGPLLAGLPEHRTILASILRGELTIAADPATTGKFPHGHTAEFVLSGGWGGAGSVHLTPIDAGDLASLASVDPTRGLVRHTGPVGEPIADGPEVLRGWRRAVLGTAAELVGLGRRMLDMAVRHVIDRRQFGAPVGSFQAVQHALAEALVRIEFAEPAVLAAGYSMATGSSDAGRDVSMAKALAGTAASAVARTALQCHGALGYTVEYELHLFLKRTWALAEAWGGAGWHRREVGRSLGLVR</sequence>
<evidence type="ECO:0000313" key="9">
    <source>
        <dbReference type="Proteomes" id="UP000624325"/>
    </source>
</evidence>
<protein>
    <submittedName>
        <fullName evidence="8">Acyl-CoA dehydrogenase</fullName>
    </submittedName>
</protein>
<keyword evidence="9" id="KW-1185">Reference proteome</keyword>
<dbReference type="SUPFAM" id="SSF56645">
    <property type="entry name" value="Acyl-CoA dehydrogenase NM domain-like"/>
    <property type="match status" value="1"/>
</dbReference>
<evidence type="ECO:0000256" key="3">
    <source>
        <dbReference type="ARBA" id="ARBA00022630"/>
    </source>
</evidence>
<keyword evidence="5" id="KW-0560">Oxidoreductase</keyword>
<dbReference type="InterPro" id="IPR037069">
    <property type="entry name" value="AcylCoA_DH/ox_N_sf"/>
</dbReference>
<dbReference type="SUPFAM" id="SSF47203">
    <property type="entry name" value="Acyl-CoA dehydrogenase C-terminal domain-like"/>
    <property type="match status" value="1"/>
</dbReference>
<evidence type="ECO:0000313" key="8">
    <source>
        <dbReference type="EMBL" id="GIF57473.1"/>
    </source>
</evidence>
<accession>A0ABQ4C3V3</accession>
<dbReference type="Pfam" id="PF02771">
    <property type="entry name" value="Acyl-CoA_dh_N"/>
    <property type="match status" value="1"/>
</dbReference>
<proteinExistence type="inferred from homology"/>
<keyword evidence="4" id="KW-0274">FAD</keyword>
<comment type="similarity">
    <text evidence="2">Belongs to the acyl-CoA dehydrogenase family.</text>
</comment>
<comment type="caution">
    <text evidence="8">The sequence shown here is derived from an EMBL/GenBank/DDBJ whole genome shotgun (WGS) entry which is preliminary data.</text>
</comment>
<evidence type="ECO:0000256" key="2">
    <source>
        <dbReference type="ARBA" id="ARBA00009347"/>
    </source>
</evidence>
<dbReference type="EMBL" id="BONC01000023">
    <property type="protein sequence ID" value="GIF57473.1"/>
    <property type="molecule type" value="Genomic_DNA"/>
</dbReference>
<dbReference type="Proteomes" id="UP000624325">
    <property type="component" value="Unassembled WGS sequence"/>
</dbReference>
<evidence type="ECO:0000259" key="7">
    <source>
        <dbReference type="Pfam" id="PF02771"/>
    </source>
</evidence>
<evidence type="ECO:0000256" key="4">
    <source>
        <dbReference type="ARBA" id="ARBA00022827"/>
    </source>
</evidence>